<evidence type="ECO:0000313" key="3">
    <source>
        <dbReference type="Proteomes" id="UP000383932"/>
    </source>
</evidence>
<gene>
    <name evidence="2" type="ORF">CTheo_8755</name>
</gene>
<organism evidence="2 3">
    <name type="scientific">Ceratobasidium theobromae</name>
    <dbReference type="NCBI Taxonomy" id="1582974"/>
    <lineage>
        <taxon>Eukaryota</taxon>
        <taxon>Fungi</taxon>
        <taxon>Dikarya</taxon>
        <taxon>Basidiomycota</taxon>
        <taxon>Agaricomycotina</taxon>
        <taxon>Agaricomycetes</taxon>
        <taxon>Cantharellales</taxon>
        <taxon>Ceratobasidiaceae</taxon>
        <taxon>Ceratobasidium</taxon>
    </lineage>
</organism>
<keyword evidence="3" id="KW-1185">Reference proteome</keyword>
<evidence type="ECO:0000256" key="1">
    <source>
        <dbReference type="SAM" id="MobiDB-lite"/>
    </source>
</evidence>
<dbReference type="EMBL" id="SSOP01000770">
    <property type="protein sequence ID" value="KAB5587803.1"/>
    <property type="molecule type" value="Genomic_DNA"/>
</dbReference>
<dbReference type="Proteomes" id="UP000383932">
    <property type="component" value="Unassembled WGS sequence"/>
</dbReference>
<dbReference type="AlphaFoldDB" id="A0A5N5Q8H7"/>
<proteinExistence type="predicted"/>
<feature type="region of interest" description="Disordered" evidence="1">
    <location>
        <begin position="1"/>
        <end position="45"/>
    </location>
</feature>
<protein>
    <submittedName>
        <fullName evidence="2">Uncharacterized protein</fullName>
    </submittedName>
</protein>
<evidence type="ECO:0000313" key="2">
    <source>
        <dbReference type="EMBL" id="KAB5587803.1"/>
    </source>
</evidence>
<feature type="region of interest" description="Disordered" evidence="1">
    <location>
        <begin position="465"/>
        <end position="504"/>
    </location>
</feature>
<name>A0A5N5Q8H7_9AGAM</name>
<reference evidence="2 3" key="1">
    <citation type="journal article" date="2019" name="Fungal Biol. Biotechnol.">
        <title>Draft genome sequence of fastidious pathogen Ceratobasidium theobromae, which causes vascular-streak dieback in Theobroma cacao.</title>
        <authorList>
            <person name="Ali S.S."/>
            <person name="Asman A."/>
            <person name="Shao J."/>
            <person name="Firmansyah A.P."/>
            <person name="Susilo A.W."/>
            <person name="Rosmana A."/>
            <person name="McMahon P."/>
            <person name="Junaid M."/>
            <person name="Guest D."/>
            <person name="Kheng T.Y."/>
            <person name="Meinhardt L.W."/>
            <person name="Bailey B.A."/>
        </authorList>
    </citation>
    <scope>NUCLEOTIDE SEQUENCE [LARGE SCALE GENOMIC DNA]</scope>
    <source>
        <strain evidence="2 3">CT2</strain>
    </source>
</reference>
<accession>A0A5N5Q8H7</accession>
<comment type="caution">
    <text evidence="2">The sequence shown here is derived from an EMBL/GenBank/DDBJ whole genome shotgun (WGS) entry which is preliminary data.</text>
</comment>
<sequence>MSTISNSQPPVPPDEIPPDAGGAKNEDEPSAPAATIVAPGGPERAISSFPPRLVPYKVEASPGLRRSVRQASRKLLGPSPNLTTASDQFIEDTQKEFRKLHKEYKRKKGLQIKVQGSLLALLVLVPRSRNPSRDPSPGPLEAHNTLFSDQRLYAQNIDITNTIPPAEREVSIAPADLTTYTITPPTALPGMDRPTPAPPSPLPVEADDRELAKKVADSMLDIACKDILDRLAAQVVLDPPGDEKLAMPQILEGPWNRLRMAMQRRAACPYTRAGESSLTLVELRLWNELFNQVSGFASEVSLFMESFNSSLHRGANEAPPTVTKPAPPTLFAWSGGDVALAMQAAIFATSREFISWDRALQRTHDFDAAHKDHVTPPEHNALGLFVQPTTTAPVPIRQNIPQAAPAGQVTAQPTKVTVAPTPLSQPPAKTWAKVAAPKAIKPTPAKGVNPSILNTSAIQKELNQIKSQKSAPVSKDAAAQEEEGWNVQGKRKRTKAASSEAAGLPSGVLPVPKASSVTKGKKVNTTDLEVAFKPKSPMDIDLVKARANPNESRRCLMRLLKHCNELTSSKEYKDKTDIRVKSFSYSRNSNCIAVFMPKTSIKEVELFALGLCSLMGLKGAVMVQCM</sequence>